<gene>
    <name evidence="4" type="ORF">AK812_SmicGene7622</name>
</gene>
<keyword evidence="1" id="KW-0175">Coiled coil</keyword>
<evidence type="ECO:0000256" key="2">
    <source>
        <dbReference type="SAM" id="MobiDB-lite"/>
    </source>
</evidence>
<evidence type="ECO:0000313" key="4">
    <source>
        <dbReference type="EMBL" id="OLQ08849.1"/>
    </source>
</evidence>
<proteinExistence type="predicted"/>
<accession>A0A1Q9EN45</accession>
<keyword evidence="3" id="KW-1133">Transmembrane helix</keyword>
<feature type="compositionally biased region" description="Low complexity" evidence="2">
    <location>
        <begin position="622"/>
        <end position="635"/>
    </location>
</feature>
<dbReference type="AlphaFoldDB" id="A0A1Q9EN45"/>
<dbReference type="OrthoDB" id="441445at2759"/>
<evidence type="ECO:0000256" key="3">
    <source>
        <dbReference type="SAM" id="Phobius"/>
    </source>
</evidence>
<feature type="region of interest" description="Disordered" evidence="2">
    <location>
        <begin position="264"/>
        <end position="289"/>
    </location>
</feature>
<name>A0A1Q9EN45_SYMMI</name>
<keyword evidence="5" id="KW-1185">Reference proteome</keyword>
<dbReference type="EMBL" id="LSRX01000109">
    <property type="protein sequence ID" value="OLQ08849.1"/>
    <property type="molecule type" value="Genomic_DNA"/>
</dbReference>
<keyword evidence="3" id="KW-0812">Transmembrane</keyword>
<keyword evidence="3" id="KW-0472">Membrane</keyword>
<feature type="compositionally biased region" description="Pro residues" evidence="2">
    <location>
        <begin position="505"/>
        <end position="514"/>
    </location>
</feature>
<feature type="region of interest" description="Disordered" evidence="2">
    <location>
        <begin position="524"/>
        <end position="570"/>
    </location>
</feature>
<dbReference type="Proteomes" id="UP000186817">
    <property type="component" value="Unassembled WGS sequence"/>
</dbReference>
<evidence type="ECO:0000256" key="1">
    <source>
        <dbReference type="SAM" id="Coils"/>
    </source>
</evidence>
<feature type="transmembrane region" description="Helical" evidence="3">
    <location>
        <begin position="6"/>
        <end position="29"/>
    </location>
</feature>
<reference evidence="4 5" key="1">
    <citation type="submission" date="2016-02" db="EMBL/GenBank/DDBJ databases">
        <title>Genome analysis of coral dinoflagellate symbionts highlights evolutionary adaptations to a symbiotic lifestyle.</title>
        <authorList>
            <person name="Aranda M."/>
            <person name="Li Y."/>
            <person name="Liew Y.J."/>
            <person name="Baumgarten S."/>
            <person name="Simakov O."/>
            <person name="Wilson M."/>
            <person name="Piel J."/>
            <person name="Ashoor H."/>
            <person name="Bougouffa S."/>
            <person name="Bajic V.B."/>
            <person name="Ryu T."/>
            <person name="Ravasi T."/>
            <person name="Bayer T."/>
            <person name="Micklem G."/>
            <person name="Kim H."/>
            <person name="Bhak J."/>
            <person name="Lajeunesse T.C."/>
            <person name="Voolstra C.R."/>
        </authorList>
    </citation>
    <scope>NUCLEOTIDE SEQUENCE [LARGE SCALE GENOMIC DNA]</scope>
    <source>
        <strain evidence="4 5">CCMP2467</strain>
    </source>
</reference>
<feature type="compositionally biased region" description="Polar residues" evidence="2">
    <location>
        <begin position="524"/>
        <end position="534"/>
    </location>
</feature>
<feature type="region of interest" description="Disordered" evidence="2">
    <location>
        <begin position="589"/>
        <end position="674"/>
    </location>
</feature>
<evidence type="ECO:0000313" key="5">
    <source>
        <dbReference type="Proteomes" id="UP000186817"/>
    </source>
</evidence>
<organism evidence="4 5">
    <name type="scientific">Symbiodinium microadriaticum</name>
    <name type="common">Dinoflagellate</name>
    <name type="synonym">Zooxanthella microadriatica</name>
    <dbReference type="NCBI Taxonomy" id="2951"/>
    <lineage>
        <taxon>Eukaryota</taxon>
        <taxon>Sar</taxon>
        <taxon>Alveolata</taxon>
        <taxon>Dinophyceae</taxon>
        <taxon>Suessiales</taxon>
        <taxon>Symbiodiniaceae</taxon>
        <taxon>Symbiodinium</taxon>
    </lineage>
</organism>
<feature type="compositionally biased region" description="Acidic residues" evidence="2">
    <location>
        <begin position="638"/>
        <end position="647"/>
    </location>
</feature>
<feature type="region of interest" description="Disordered" evidence="2">
    <location>
        <begin position="500"/>
        <end position="519"/>
    </location>
</feature>
<sequence length="674" mass="72888">MTTIKVHIIIISTIAFVIIIIMHAISTIVSIKTIVRSGTVFIAANRRPPHAQSPAPMMISGHGKGSPMIELEPEVKKDAAWGCYGSAVLYALTFFAAYEYKRRAEGVWHQDFMQELTSVTGLQAGGQCSAMISPAYGWHTPPCPRVASPVVRPPVVGSVNSSSSGSLQSDVTRVHPPVLAQAPRNWTPPRPAADAAFVQVSRWKPADSGAETARESGLQWLLRNAAPGTIPAPSYSLTERYSHRPWPVQDAMALKCLETPNLDYASQRAQGPGPEAPVPQDQSSSMDHAYRHSPSGHAYGGEDAFTAVAAAVNAAAGHFQSEASYSKLGMDELPGTCGELLELLGAIASASRRQSEAAARLQERLASLETTSARLREELAASKADLREAESQLQESRAEALAAKAEASLTAEAELTQEKQKCQEHRQETRRLRIQLERLEEREEELQAGMERAQRRERQQDELVADLKQQLHTLREARHQEEMAEVILAAAQEVNLLPKTSAQTSPPPRPPPTVRPLLSPSQRLMVSSGSTDLQSPPPEAQRRAVALMSPPGPQEQPGLQAGESPEKEAPPRGLVAAKILFFDQRCQTPTPASESGLVPTPLGRHVVPTTSKPASGPDRLGPTPSSSSSAFFAPTELSPDDLAELEDLVASPPTQKECRRRLSYPEARQSEAGL</sequence>
<feature type="coiled-coil region" evidence="1">
    <location>
        <begin position="351"/>
        <end position="484"/>
    </location>
</feature>
<comment type="caution">
    <text evidence="4">The sequence shown here is derived from an EMBL/GenBank/DDBJ whole genome shotgun (WGS) entry which is preliminary data.</text>
</comment>
<protein>
    <submittedName>
        <fullName evidence="4">Uncharacterized protein</fullName>
    </submittedName>
</protein>